<dbReference type="InterPro" id="IPR006523">
    <property type="entry name" value="RinA"/>
</dbReference>
<dbReference type="Proteomes" id="UP000314960">
    <property type="component" value="Chromosome"/>
</dbReference>
<dbReference type="EMBL" id="CP018176">
    <property type="protein sequence ID" value="AUJ29616.1"/>
    <property type="molecule type" value="Genomic_DNA"/>
</dbReference>
<reference evidence="1 2" key="1">
    <citation type="submission" date="2016-11" db="EMBL/GenBank/DDBJ databases">
        <title>Interaction between Lactobacillus species and yeast in water kefir.</title>
        <authorList>
            <person name="Behr J."/>
            <person name="Xu D."/>
            <person name="Vogel R.F."/>
        </authorList>
    </citation>
    <scope>NUCLEOTIDE SEQUENCE [LARGE SCALE GENOMIC DNA]</scope>
    <source>
        <strain evidence="1 2">TMW 1.1822</strain>
    </source>
</reference>
<dbReference type="NCBIfam" id="TIGR01636">
    <property type="entry name" value="phage_rinA"/>
    <property type="match status" value="1"/>
</dbReference>
<evidence type="ECO:0000313" key="2">
    <source>
        <dbReference type="Proteomes" id="UP000314960"/>
    </source>
</evidence>
<dbReference type="RefSeq" id="WP_141053209.1">
    <property type="nucleotide sequence ID" value="NZ_CP018176.1"/>
</dbReference>
<accession>A0A3Q8CCZ9</accession>
<dbReference type="KEGG" id="lhw:BSQ49_05020"/>
<evidence type="ECO:0008006" key="3">
    <source>
        <dbReference type="Google" id="ProtNLM"/>
    </source>
</evidence>
<proteinExistence type="predicted"/>
<organism evidence="1 2">
    <name type="scientific">Liquorilactobacillus hordei</name>
    <dbReference type="NCBI Taxonomy" id="468911"/>
    <lineage>
        <taxon>Bacteria</taxon>
        <taxon>Bacillati</taxon>
        <taxon>Bacillota</taxon>
        <taxon>Bacilli</taxon>
        <taxon>Lactobacillales</taxon>
        <taxon>Lactobacillaceae</taxon>
        <taxon>Liquorilactobacillus</taxon>
    </lineage>
</organism>
<sequence>MKRSTFNYIADIIRDYPTIDDYIHQREQELMYRYQEFKDENVGGGSALNKRDESVAELAITVAEDRRLNNLRRNERVVRESLVESDAITKDIIYELYTRENCVYTLEGLAQKAHLSLAAVKKRRLRFFEKVAEKLGL</sequence>
<name>A0A3Q8CCZ9_9LACO</name>
<protein>
    <recommendedName>
        <fullName evidence="3">Transcriptional regulator</fullName>
    </recommendedName>
</protein>
<dbReference type="AlphaFoldDB" id="A0A3Q8CCZ9"/>
<gene>
    <name evidence="1" type="ORF">BSQ49_05020</name>
</gene>
<evidence type="ECO:0000313" key="1">
    <source>
        <dbReference type="EMBL" id="AUJ29616.1"/>
    </source>
</evidence>